<dbReference type="InterPro" id="IPR001584">
    <property type="entry name" value="Integrase_cat-core"/>
</dbReference>
<dbReference type="EC" id="2.7.7.49" evidence="1"/>
<keyword evidence="5" id="KW-0255">Endonuclease</keyword>
<dbReference type="FunFam" id="3.10.20.370:FF:000001">
    <property type="entry name" value="Retrovirus-related Pol polyprotein from transposon 17.6-like protein"/>
    <property type="match status" value="1"/>
</dbReference>
<dbReference type="InterPro" id="IPR000477">
    <property type="entry name" value="RT_dom"/>
</dbReference>
<organism evidence="11">
    <name type="scientific">Photinus pyralis</name>
    <name type="common">Common eastern firefly</name>
    <name type="synonym">Lampyris pyralis</name>
    <dbReference type="NCBI Taxonomy" id="7054"/>
    <lineage>
        <taxon>Eukaryota</taxon>
        <taxon>Metazoa</taxon>
        <taxon>Ecdysozoa</taxon>
        <taxon>Arthropoda</taxon>
        <taxon>Hexapoda</taxon>
        <taxon>Insecta</taxon>
        <taxon>Pterygota</taxon>
        <taxon>Neoptera</taxon>
        <taxon>Endopterygota</taxon>
        <taxon>Coleoptera</taxon>
        <taxon>Polyphaga</taxon>
        <taxon>Elateriformia</taxon>
        <taxon>Elateroidea</taxon>
        <taxon>Lampyridae</taxon>
        <taxon>Lampyrinae</taxon>
        <taxon>Photinus</taxon>
    </lineage>
</organism>
<evidence type="ECO:0000256" key="4">
    <source>
        <dbReference type="ARBA" id="ARBA00022722"/>
    </source>
</evidence>
<sequence>MLQDGIIEPSNSPWSSPIVLVRKTSGKYRFCVDYRQVNQLTVNDAYPLPFVQGILSKLREARYISTLDLKSGYWQVPLSADSKPITAFTVPGRGLFQFRVMPFGLHSAPATFQRLLDRILGPEMDEKAFAYLDDLIIIGKTFEEHLENLQEVLYRLRKSGLQLQEEKCLFCQTELKYLGHLINRKGIQPDPEKVEAVVGMEAPKNVRGIRRFLGMTSWYRKFIPNYAQMADPLNKLLKKGQTFSWGKVQQAAFNCLKEALTSAPILTCPDFQKTFVLQTDASTTGIGAVLSQVQEGQERVISYISPALNSAERNYSTIEQECLAVVWAIEKLKGYLEGYHFKVVTDHRSLKWLKTMQKPTSRLARWILKLQPYDFEVIYRKGQWNKVADALSRSYENEPELEPMAAVEDTENIQCNWYKKLLGKIEAHPRDYPDYCIREGKIYRSFPNIGPAEAEGMISTWKLCVPTNQRARVLKECHDDPTAGHLGVSKTISRVFQNYYWPRSTHEIIKYVKQCDSCLRYKPENQKPKGEMYFTKVNKPWETVSIDLIGPFPRSSKGNCYALVFQDRFTKWVEIKAIKRATSAVVIRLLKEIIIYRYGSPQTLVSDNGAQFISRAFETVLREWGIKHRLTPPYTPQANPVERANKVIGTMIAQTAKENSKNWDAQLAEIAFAINTVKHQSTQFTPAFLNFGREMLPTGTLSREMKEEENGEPLKEEDQVRQLEKLEDMRQLARESLAKAFQTQKHYYDLRRRPYRPKVGDIVYCRNHTLSDKGKGITTKITPKFEGPYRIRKVISPVILQVHDPKNKKINFRCHVKDIRTSEEGGTEEIAPLPAGGEEAGYNKEAEDRETSVSIMAPVRRTKQSQKINRWVKNEECRRRRKSLAYVTRRKPMSLMVMEEVTRKMRDLCGSPCLFSPGSSVGTPKVLQNIPTPPGLTPPSGGETTGTPSPMVNWPQLPTPDVELQRACMEIDSIEAGDIGVQYPMGCGITPLSRQPANQCLRERATPNKQVINTSANTEAPALTRKQKRNRRKITIRIGDRRLRVPRVAALEMGVWKPGGFPSEEGEICKD</sequence>
<evidence type="ECO:0000259" key="9">
    <source>
        <dbReference type="PROSITE" id="PS50878"/>
    </source>
</evidence>
<dbReference type="SUPFAM" id="SSF53098">
    <property type="entry name" value="Ribonuclease H-like"/>
    <property type="match status" value="1"/>
</dbReference>
<dbReference type="InterPro" id="IPR041588">
    <property type="entry name" value="Integrase_H2C2"/>
</dbReference>
<keyword evidence="3" id="KW-0548">Nucleotidyltransferase</keyword>
<dbReference type="FunFam" id="1.10.340.70:FF:000001">
    <property type="entry name" value="Retrovirus-related Pol polyprotein from transposon gypsy-like Protein"/>
    <property type="match status" value="1"/>
</dbReference>
<dbReference type="GO" id="GO:0003676">
    <property type="term" value="F:nucleic acid binding"/>
    <property type="evidence" value="ECO:0007669"/>
    <property type="project" value="InterPro"/>
</dbReference>
<dbReference type="InterPro" id="IPR043502">
    <property type="entry name" value="DNA/RNA_pol_sf"/>
</dbReference>
<evidence type="ECO:0000256" key="1">
    <source>
        <dbReference type="ARBA" id="ARBA00012493"/>
    </source>
</evidence>
<dbReference type="InterPro" id="IPR050951">
    <property type="entry name" value="Retrovirus_Pol_polyprotein"/>
</dbReference>
<dbReference type="Pfam" id="PF17917">
    <property type="entry name" value="RT_RNaseH"/>
    <property type="match status" value="1"/>
</dbReference>
<dbReference type="PANTHER" id="PTHR37984">
    <property type="entry name" value="PROTEIN CBG26694"/>
    <property type="match status" value="1"/>
</dbReference>
<dbReference type="Gene3D" id="3.30.420.10">
    <property type="entry name" value="Ribonuclease H-like superfamily/Ribonuclease H"/>
    <property type="match status" value="1"/>
</dbReference>
<dbReference type="PROSITE" id="PS50878">
    <property type="entry name" value="RT_POL"/>
    <property type="match status" value="1"/>
</dbReference>
<dbReference type="Pfam" id="PF00665">
    <property type="entry name" value="rve"/>
    <property type="match status" value="1"/>
</dbReference>
<dbReference type="InterPro" id="IPR012337">
    <property type="entry name" value="RNaseH-like_sf"/>
</dbReference>
<dbReference type="Pfam" id="PF17921">
    <property type="entry name" value="Integrase_H2C2"/>
    <property type="match status" value="1"/>
</dbReference>
<dbReference type="EMBL" id="GEZM01046161">
    <property type="protein sequence ID" value="JAV77473.1"/>
    <property type="molecule type" value="Transcribed_RNA"/>
</dbReference>
<dbReference type="GO" id="GO:0015074">
    <property type="term" value="P:DNA integration"/>
    <property type="evidence" value="ECO:0007669"/>
    <property type="project" value="InterPro"/>
</dbReference>
<feature type="region of interest" description="Disordered" evidence="8">
    <location>
        <begin position="930"/>
        <end position="949"/>
    </location>
</feature>
<dbReference type="PROSITE" id="PS50994">
    <property type="entry name" value="INTEGRASE"/>
    <property type="match status" value="1"/>
</dbReference>
<dbReference type="CDD" id="cd09274">
    <property type="entry name" value="RNase_HI_RT_Ty3"/>
    <property type="match status" value="1"/>
</dbReference>
<name>A0A1Y1LV33_PHOPY</name>
<keyword evidence="2" id="KW-0808">Transferase</keyword>
<evidence type="ECO:0000259" key="10">
    <source>
        <dbReference type="PROSITE" id="PS50994"/>
    </source>
</evidence>
<evidence type="ECO:0000256" key="7">
    <source>
        <dbReference type="ARBA" id="ARBA00022918"/>
    </source>
</evidence>
<dbReference type="FunFam" id="3.30.70.270:FF:000020">
    <property type="entry name" value="Transposon Tf2-6 polyprotein-like Protein"/>
    <property type="match status" value="1"/>
</dbReference>
<feature type="domain" description="Integrase catalytic" evidence="10">
    <location>
        <begin position="536"/>
        <end position="694"/>
    </location>
</feature>
<dbReference type="InterPro" id="IPR036397">
    <property type="entry name" value="RNaseH_sf"/>
</dbReference>
<dbReference type="GO" id="GO:0016787">
    <property type="term" value="F:hydrolase activity"/>
    <property type="evidence" value="ECO:0007669"/>
    <property type="project" value="UniProtKB-KW"/>
</dbReference>
<dbReference type="SUPFAM" id="SSF56672">
    <property type="entry name" value="DNA/RNA polymerases"/>
    <property type="match status" value="1"/>
</dbReference>
<evidence type="ECO:0000256" key="3">
    <source>
        <dbReference type="ARBA" id="ARBA00022695"/>
    </source>
</evidence>
<proteinExistence type="predicted"/>
<dbReference type="GO" id="GO:0004519">
    <property type="term" value="F:endonuclease activity"/>
    <property type="evidence" value="ECO:0007669"/>
    <property type="project" value="UniProtKB-KW"/>
</dbReference>
<dbReference type="GO" id="GO:0042575">
    <property type="term" value="C:DNA polymerase complex"/>
    <property type="evidence" value="ECO:0007669"/>
    <property type="project" value="UniProtKB-ARBA"/>
</dbReference>
<dbReference type="Pfam" id="PF00078">
    <property type="entry name" value="RVT_1"/>
    <property type="match status" value="1"/>
</dbReference>
<dbReference type="Gene3D" id="3.10.20.370">
    <property type="match status" value="1"/>
</dbReference>
<accession>A0A1Y1LV33</accession>
<dbReference type="FunFam" id="3.30.420.10:FF:000032">
    <property type="entry name" value="Retrovirus-related Pol polyprotein from transposon 297-like Protein"/>
    <property type="match status" value="1"/>
</dbReference>
<evidence type="ECO:0000256" key="5">
    <source>
        <dbReference type="ARBA" id="ARBA00022759"/>
    </source>
</evidence>
<dbReference type="PANTHER" id="PTHR37984:SF5">
    <property type="entry name" value="PROTEIN NYNRIN-LIKE"/>
    <property type="match status" value="1"/>
</dbReference>
<keyword evidence="6" id="KW-0378">Hydrolase</keyword>
<dbReference type="Gene3D" id="1.10.340.70">
    <property type="match status" value="1"/>
</dbReference>
<dbReference type="InterPro" id="IPR041373">
    <property type="entry name" value="RT_RNaseH"/>
</dbReference>
<keyword evidence="4" id="KW-0540">Nuclease</keyword>
<protein>
    <recommendedName>
        <fullName evidence="1">RNA-directed DNA polymerase</fullName>
        <ecNumber evidence="1">2.7.7.49</ecNumber>
    </recommendedName>
</protein>
<evidence type="ECO:0000256" key="6">
    <source>
        <dbReference type="ARBA" id="ARBA00022801"/>
    </source>
</evidence>
<dbReference type="Gene3D" id="3.30.70.270">
    <property type="match status" value="2"/>
</dbReference>
<dbReference type="GO" id="GO:0003964">
    <property type="term" value="F:RNA-directed DNA polymerase activity"/>
    <property type="evidence" value="ECO:0007669"/>
    <property type="project" value="UniProtKB-KW"/>
</dbReference>
<dbReference type="InterPro" id="IPR043128">
    <property type="entry name" value="Rev_trsase/Diguanyl_cyclase"/>
</dbReference>
<keyword evidence="7" id="KW-0695">RNA-directed DNA polymerase</keyword>
<feature type="domain" description="Reverse transcriptase" evidence="9">
    <location>
        <begin position="2"/>
        <end position="182"/>
    </location>
</feature>
<evidence type="ECO:0000256" key="8">
    <source>
        <dbReference type="SAM" id="MobiDB-lite"/>
    </source>
</evidence>
<feature type="compositionally biased region" description="Low complexity" evidence="8">
    <location>
        <begin position="938"/>
        <end position="949"/>
    </location>
</feature>
<dbReference type="AlphaFoldDB" id="A0A1Y1LV33"/>
<reference evidence="11" key="1">
    <citation type="journal article" date="2016" name="Sci. Rep.">
        <title>Molecular characterization of firefly nuptial gifts: a multi-omics approach sheds light on postcopulatory sexual selection.</title>
        <authorList>
            <person name="Al-Wathiqui N."/>
            <person name="Fallon T.R."/>
            <person name="South A."/>
            <person name="Weng J.K."/>
            <person name="Lewis S.M."/>
        </authorList>
    </citation>
    <scope>NUCLEOTIDE SEQUENCE</scope>
</reference>
<dbReference type="Gene3D" id="3.10.10.10">
    <property type="entry name" value="HIV Type 1 Reverse Transcriptase, subunit A, domain 1"/>
    <property type="match status" value="1"/>
</dbReference>
<evidence type="ECO:0000256" key="2">
    <source>
        <dbReference type="ARBA" id="ARBA00022679"/>
    </source>
</evidence>
<evidence type="ECO:0000313" key="11">
    <source>
        <dbReference type="EMBL" id="JAV77473.1"/>
    </source>
</evidence>
<dbReference type="CDD" id="cd01647">
    <property type="entry name" value="RT_LTR"/>
    <property type="match status" value="1"/>
</dbReference>